<evidence type="ECO:0000256" key="2">
    <source>
        <dbReference type="SAM" id="SignalP"/>
    </source>
</evidence>
<dbReference type="RefSeq" id="WP_056993070.1">
    <property type="nucleotide sequence ID" value="NZ_JQCE01000042.1"/>
</dbReference>
<dbReference type="PATRIC" id="fig|1293598.4.peg.1697"/>
<evidence type="ECO:0000259" key="3">
    <source>
        <dbReference type="Pfam" id="PF06030"/>
    </source>
</evidence>
<keyword evidence="1" id="KW-1133">Transmembrane helix</keyword>
<feature type="signal peptide" evidence="2">
    <location>
        <begin position="1"/>
        <end position="25"/>
    </location>
</feature>
<comment type="caution">
    <text evidence="5">The sequence shown here is derived from an EMBL/GenBank/DDBJ whole genome shotgun (WGS) entry which is preliminary data.</text>
</comment>
<accession>A0A0R2MVN4</accession>
<dbReference type="Pfam" id="PF11797">
    <property type="entry name" value="WxLIP_HBD"/>
    <property type="match status" value="1"/>
</dbReference>
<protein>
    <submittedName>
        <fullName evidence="5">Cell surface protein</fullName>
    </submittedName>
</protein>
<dbReference type="AlphaFoldDB" id="A0A0R2MVN4"/>
<dbReference type="Proteomes" id="UP000050969">
    <property type="component" value="Unassembled WGS sequence"/>
</dbReference>
<gene>
    <name evidence="5" type="ORF">IV56_GL001628</name>
</gene>
<evidence type="ECO:0000313" key="6">
    <source>
        <dbReference type="Proteomes" id="UP000050969"/>
    </source>
</evidence>
<feature type="domain" description="WxL Interacting Protein host binding" evidence="4">
    <location>
        <begin position="157"/>
        <end position="291"/>
    </location>
</feature>
<keyword evidence="1" id="KW-0472">Membrane</keyword>
<keyword evidence="1" id="KW-0812">Transmembrane</keyword>
<evidence type="ECO:0000313" key="5">
    <source>
        <dbReference type="EMBL" id="KRO16267.1"/>
    </source>
</evidence>
<sequence length="334" mass="36913">MAKVLRYLLLLGVLVGLWAPQSVHAADEIGFSVQPRIPTNQLDKATWFNLLVKPNTTQPLTVQLANLTDKAMTLNARMIDAFSQNNGQVGYVPGATRDASAKYTLTQLSSKPVTVHLEAQQTKPVTFNVKIPAAGFSGQLLGGIFVENPTKRTQKNDGVRINKLFSMVIGVQLQTSTALVAPRLQLHQVSPGISEQKAAIIANIQNDQPRLFGDLAIKSQVQRRGQKAVLFSRQVKGYQMAPNSNMNFATFPTKSLTPGDYTLTMDAKAGTFSWHFVKNFTISQSQAQKLNTAMDDDAPAQFPWVWLLIGVLGLVILLLLFLIWRRKKREQDDA</sequence>
<reference evidence="5 6" key="1">
    <citation type="journal article" date="2015" name="Genome Announc.">
        <title>Expanding the biotechnology potential of lactobacilli through comparative genomics of 213 strains and associated genera.</title>
        <authorList>
            <person name="Sun Z."/>
            <person name="Harris H.M."/>
            <person name="McCann A."/>
            <person name="Guo C."/>
            <person name="Argimon S."/>
            <person name="Zhang W."/>
            <person name="Yang X."/>
            <person name="Jeffery I.B."/>
            <person name="Cooney J.C."/>
            <person name="Kagawa T.F."/>
            <person name="Liu W."/>
            <person name="Song Y."/>
            <person name="Salvetti E."/>
            <person name="Wrobel A."/>
            <person name="Rasinkangas P."/>
            <person name="Parkhill J."/>
            <person name="Rea M.C."/>
            <person name="O'Sullivan O."/>
            <person name="Ritari J."/>
            <person name="Douillard F.P."/>
            <person name="Paul Ross R."/>
            <person name="Yang R."/>
            <person name="Briner A.E."/>
            <person name="Felis G.E."/>
            <person name="de Vos W.M."/>
            <person name="Barrangou R."/>
            <person name="Klaenhammer T.R."/>
            <person name="Caufield P.W."/>
            <person name="Cui Y."/>
            <person name="Zhang H."/>
            <person name="O'Toole P.W."/>
        </authorList>
    </citation>
    <scope>NUCLEOTIDE SEQUENCE [LARGE SCALE GENOMIC DNA]</scope>
    <source>
        <strain evidence="5 6">DSM 24301</strain>
    </source>
</reference>
<evidence type="ECO:0000256" key="1">
    <source>
        <dbReference type="SAM" id="Phobius"/>
    </source>
</evidence>
<dbReference type="InterPro" id="IPR021759">
    <property type="entry name" value="WxLIP_HBD"/>
</dbReference>
<dbReference type="InterPro" id="IPR010317">
    <property type="entry name" value="WxLIP_PGBD"/>
</dbReference>
<keyword evidence="2" id="KW-0732">Signal</keyword>
<evidence type="ECO:0000259" key="4">
    <source>
        <dbReference type="Pfam" id="PF11797"/>
    </source>
</evidence>
<name>A0A0R2MVN4_9LACO</name>
<proteinExistence type="predicted"/>
<keyword evidence="6" id="KW-1185">Reference proteome</keyword>
<feature type="transmembrane region" description="Helical" evidence="1">
    <location>
        <begin position="304"/>
        <end position="324"/>
    </location>
</feature>
<dbReference type="Pfam" id="PF06030">
    <property type="entry name" value="WxLIP_PGBD"/>
    <property type="match status" value="1"/>
</dbReference>
<feature type="chain" id="PRO_5006420751" evidence="2">
    <location>
        <begin position="26"/>
        <end position="334"/>
    </location>
</feature>
<organism evidence="5 6">
    <name type="scientific">Lacticaseibacillus saniviri JCM 17471 = DSM 24301</name>
    <dbReference type="NCBI Taxonomy" id="1293598"/>
    <lineage>
        <taxon>Bacteria</taxon>
        <taxon>Bacillati</taxon>
        <taxon>Bacillota</taxon>
        <taxon>Bacilli</taxon>
        <taxon>Lactobacillales</taxon>
        <taxon>Lactobacillaceae</taxon>
        <taxon>Lacticaseibacillus</taxon>
    </lineage>
</organism>
<dbReference type="STRING" id="1293598.IV56_GL001628"/>
<feature type="domain" description="WxL Interacting Protein peptidoglycan binding" evidence="3">
    <location>
        <begin position="31"/>
        <end position="147"/>
    </location>
</feature>
<dbReference type="EMBL" id="JQCE01000042">
    <property type="protein sequence ID" value="KRO16267.1"/>
    <property type="molecule type" value="Genomic_DNA"/>
</dbReference>